<accession>A0A450TFI3</accession>
<proteinExistence type="predicted"/>
<dbReference type="Gene3D" id="1.10.10.2910">
    <property type="match status" value="1"/>
</dbReference>
<evidence type="ECO:0000313" key="1">
    <source>
        <dbReference type="EMBL" id="VFJ65906.1"/>
    </source>
</evidence>
<reference evidence="1" key="1">
    <citation type="submission" date="2019-02" db="EMBL/GenBank/DDBJ databases">
        <authorList>
            <person name="Gruber-Vodicka R. H."/>
            <person name="Seah K. B. B."/>
        </authorList>
    </citation>
    <scope>NUCLEOTIDE SEQUENCE</scope>
    <source>
        <strain evidence="1">BECK_BZ106</strain>
    </source>
</reference>
<dbReference type="AlphaFoldDB" id="A0A450TFI3"/>
<protein>
    <submittedName>
        <fullName evidence="1">Uncharacterized protein</fullName>
    </submittedName>
</protein>
<dbReference type="EMBL" id="CAADFD010000108">
    <property type="protein sequence ID" value="VFJ65906.1"/>
    <property type="molecule type" value="Genomic_DNA"/>
</dbReference>
<name>A0A450TFI3_9GAMM</name>
<organism evidence="1">
    <name type="scientific">Candidatus Kentrum sp. FW</name>
    <dbReference type="NCBI Taxonomy" id="2126338"/>
    <lineage>
        <taxon>Bacteria</taxon>
        <taxon>Pseudomonadati</taxon>
        <taxon>Pseudomonadota</taxon>
        <taxon>Gammaproteobacteria</taxon>
        <taxon>Candidatus Kentrum</taxon>
    </lineage>
</organism>
<gene>
    <name evidence="1" type="ORF">BECKFW1821B_GA0114236_11088</name>
</gene>
<sequence length="348" mass="39954">MNQAIRARVAERLSSESARKHIERESIVRDSGLSEDVVTGYLTGALELCWDEFRRICQALEADPIRLLLPDYKTSRLAYRNATSSARREAARIENAFLMVRETLPKATRPRLFLPAGIEDPGELLTHLIPIVTDLRERHGDTTSLYEDHKLPVLGVQEGNFDAFLMACKPSYLVCVNLGGPDARIEFSLLHEFCHFIFDADREVPIDIRVTGTDLYGDRISEEARPEYIANKFAQLWLIPYESAQKMAKAWPNVGACADYVREHRISPDVVINALYDVLRFHRNPPSYRQIQQTVQNDIPEWRGHFEVRDFVKTQRRILYRDVAGFLEDAQEERREEILSAWGLADGP</sequence>